<dbReference type="InterPro" id="IPR014717">
    <property type="entry name" value="Transl_elong_EF1B/ribsomal_bS6"/>
</dbReference>
<dbReference type="Gene3D" id="3.30.70.60">
    <property type="match status" value="1"/>
</dbReference>
<dbReference type="STRING" id="1801735.A2645_00460"/>
<evidence type="ECO:0000313" key="5">
    <source>
        <dbReference type="Proteomes" id="UP000182253"/>
    </source>
</evidence>
<dbReference type="GO" id="GO:0019843">
    <property type="term" value="F:rRNA binding"/>
    <property type="evidence" value="ECO:0007669"/>
    <property type="project" value="InterPro"/>
</dbReference>
<organism evidence="4 5">
    <name type="scientific">Candidatus Nomurabacteria bacterium RIFCSPHIGHO2_01_FULL_39_9</name>
    <dbReference type="NCBI Taxonomy" id="1801735"/>
    <lineage>
        <taxon>Bacteria</taxon>
        <taxon>Candidatus Nomuraibacteriota</taxon>
    </lineage>
</organism>
<protein>
    <recommendedName>
        <fullName evidence="2">Small ribosomal subunit protein bS6</fullName>
    </recommendedName>
    <alternativeName>
        <fullName evidence="3">30S ribosomal protein S6</fullName>
    </alternativeName>
</protein>
<proteinExistence type="inferred from homology"/>
<dbReference type="AlphaFoldDB" id="A0A1F6UUZ9"/>
<accession>A0A1F6UUZ9</accession>
<dbReference type="Pfam" id="PF01250">
    <property type="entry name" value="Ribosomal_S6"/>
    <property type="match status" value="1"/>
</dbReference>
<dbReference type="GO" id="GO:0005840">
    <property type="term" value="C:ribosome"/>
    <property type="evidence" value="ECO:0007669"/>
    <property type="project" value="InterPro"/>
</dbReference>
<dbReference type="EMBL" id="MFTL01000026">
    <property type="protein sequence ID" value="OGI61211.1"/>
    <property type="molecule type" value="Genomic_DNA"/>
</dbReference>
<sequence length="145" mass="16618">MSENKIYELSYLLTPVMTDEEAVVFVGNLRALIEKFGGSIISDEAPRAIGLAYTMEKTVKSRKQKFDQARFGWFKFEQEAAVSDELKKTLDNMPEIIRFMIISTVRENTVTGHKFVPRKREIERVAEVSTATPEEIDKKIEELAI</sequence>
<evidence type="ECO:0000256" key="2">
    <source>
        <dbReference type="ARBA" id="ARBA00035294"/>
    </source>
</evidence>
<gene>
    <name evidence="4" type="ORF">A2645_00460</name>
</gene>
<evidence type="ECO:0000256" key="3">
    <source>
        <dbReference type="ARBA" id="ARBA00035520"/>
    </source>
</evidence>
<name>A0A1F6UUZ9_9BACT</name>
<dbReference type="GO" id="GO:0006412">
    <property type="term" value="P:translation"/>
    <property type="evidence" value="ECO:0007669"/>
    <property type="project" value="InterPro"/>
</dbReference>
<comment type="similarity">
    <text evidence="1">Belongs to the bacterial ribosomal protein bS6 family.</text>
</comment>
<dbReference type="InterPro" id="IPR035980">
    <property type="entry name" value="Ribosomal_bS6_sf"/>
</dbReference>
<evidence type="ECO:0000256" key="1">
    <source>
        <dbReference type="ARBA" id="ARBA00009512"/>
    </source>
</evidence>
<reference evidence="4 5" key="1">
    <citation type="journal article" date="2016" name="Nat. Commun.">
        <title>Thousands of microbial genomes shed light on interconnected biogeochemical processes in an aquifer system.</title>
        <authorList>
            <person name="Anantharaman K."/>
            <person name="Brown C.T."/>
            <person name="Hug L.A."/>
            <person name="Sharon I."/>
            <person name="Castelle C.J."/>
            <person name="Probst A.J."/>
            <person name="Thomas B.C."/>
            <person name="Singh A."/>
            <person name="Wilkins M.J."/>
            <person name="Karaoz U."/>
            <person name="Brodie E.L."/>
            <person name="Williams K.H."/>
            <person name="Hubbard S.S."/>
            <person name="Banfield J.F."/>
        </authorList>
    </citation>
    <scope>NUCLEOTIDE SEQUENCE [LARGE SCALE GENOMIC DNA]</scope>
</reference>
<dbReference type="InterPro" id="IPR000529">
    <property type="entry name" value="Ribosomal_bS6"/>
</dbReference>
<dbReference type="Proteomes" id="UP000182253">
    <property type="component" value="Unassembled WGS sequence"/>
</dbReference>
<dbReference type="GO" id="GO:0003735">
    <property type="term" value="F:structural constituent of ribosome"/>
    <property type="evidence" value="ECO:0007669"/>
    <property type="project" value="InterPro"/>
</dbReference>
<dbReference type="SUPFAM" id="SSF54995">
    <property type="entry name" value="Ribosomal protein S6"/>
    <property type="match status" value="1"/>
</dbReference>
<evidence type="ECO:0000313" key="4">
    <source>
        <dbReference type="EMBL" id="OGI61211.1"/>
    </source>
</evidence>
<comment type="caution">
    <text evidence="4">The sequence shown here is derived from an EMBL/GenBank/DDBJ whole genome shotgun (WGS) entry which is preliminary data.</text>
</comment>